<gene>
    <name evidence="6" type="ORF">TanjilG_14503</name>
</gene>
<dbReference type="Pfam" id="PF00139">
    <property type="entry name" value="Lectin_legB"/>
    <property type="match status" value="1"/>
</dbReference>
<feature type="domain" description="Legume lectin" evidence="5">
    <location>
        <begin position="1"/>
        <end position="47"/>
    </location>
</feature>
<organism evidence="6 7">
    <name type="scientific">Lupinus angustifolius</name>
    <name type="common">Narrow-leaved blue lupine</name>
    <dbReference type="NCBI Taxonomy" id="3871"/>
    <lineage>
        <taxon>Eukaryota</taxon>
        <taxon>Viridiplantae</taxon>
        <taxon>Streptophyta</taxon>
        <taxon>Embryophyta</taxon>
        <taxon>Tracheophyta</taxon>
        <taxon>Spermatophyta</taxon>
        <taxon>Magnoliopsida</taxon>
        <taxon>eudicotyledons</taxon>
        <taxon>Gunneridae</taxon>
        <taxon>Pentapetalae</taxon>
        <taxon>rosids</taxon>
        <taxon>fabids</taxon>
        <taxon>Fabales</taxon>
        <taxon>Fabaceae</taxon>
        <taxon>Papilionoideae</taxon>
        <taxon>50 kb inversion clade</taxon>
        <taxon>genistoids sensu lato</taxon>
        <taxon>core genistoids</taxon>
        <taxon>Genisteae</taxon>
        <taxon>Lupinus</taxon>
    </lineage>
</organism>
<name>A0A4P1RRM4_LUPAN</name>
<keyword evidence="3" id="KW-0464">Manganese</keyword>
<evidence type="ECO:0000259" key="5">
    <source>
        <dbReference type="Pfam" id="PF00139"/>
    </source>
</evidence>
<evidence type="ECO:0000256" key="3">
    <source>
        <dbReference type="ARBA" id="ARBA00023211"/>
    </source>
</evidence>
<keyword evidence="4" id="KW-0472">Membrane</keyword>
<dbReference type="AlphaFoldDB" id="A0A4P1RRM4"/>
<comment type="similarity">
    <text evidence="1">Belongs to the leguminous lectin family.</text>
</comment>
<keyword evidence="4" id="KW-0812">Transmembrane</keyword>
<evidence type="ECO:0000256" key="1">
    <source>
        <dbReference type="ARBA" id="ARBA00007606"/>
    </source>
</evidence>
<dbReference type="GO" id="GO:0030246">
    <property type="term" value="F:carbohydrate binding"/>
    <property type="evidence" value="ECO:0007669"/>
    <property type="project" value="UniProtKB-KW"/>
</dbReference>
<evidence type="ECO:0000256" key="2">
    <source>
        <dbReference type="ARBA" id="ARBA00022734"/>
    </source>
</evidence>
<evidence type="ECO:0000313" key="7">
    <source>
        <dbReference type="Proteomes" id="UP000188354"/>
    </source>
</evidence>
<evidence type="ECO:0000256" key="4">
    <source>
        <dbReference type="SAM" id="Phobius"/>
    </source>
</evidence>
<accession>A0A4P1RRM4</accession>
<feature type="transmembrane region" description="Helical" evidence="4">
    <location>
        <begin position="12"/>
        <end position="33"/>
    </location>
</feature>
<reference evidence="6 7" key="1">
    <citation type="journal article" date="2017" name="Plant Biotechnol. J.">
        <title>A comprehensive draft genome sequence for lupin (Lupinus angustifolius), an emerging health food: insights into plant-microbe interactions and legume evolution.</title>
        <authorList>
            <person name="Hane J.K."/>
            <person name="Ming Y."/>
            <person name="Kamphuis L.G."/>
            <person name="Nelson M.N."/>
            <person name="Garg G."/>
            <person name="Atkins C.A."/>
            <person name="Bayer P.E."/>
            <person name="Bravo A."/>
            <person name="Bringans S."/>
            <person name="Cannon S."/>
            <person name="Edwards D."/>
            <person name="Foley R."/>
            <person name="Gao L.L."/>
            <person name="Harrison M.J."/>
            <person name="Huang W."/>
            <person name="Hurgobin B."/>
            <person name="Li S."/>
            <person name="Liu C.W."/>
            <person name="McGrath A."/>
            <person name="Morahan G."/>
            <person name="Murray J."/>
            <person name="Weller J."/>
            <person name="Jian J."/>
            <person name="Singh K.B."/>
        </authorList>
    </citation>
    <scope>NUCLEOTIDE SEQUENCE [LARGE SCALE GENOMIC DNA]</scope>
    <source>
        <strain evidence="7">cv. Tanjil</strain>
        <tissue evidence="6">Whole plant</tissue>
    </source>
</reference>
<protein>
    <recommendedName>
        <fullName evidence="5">Legume lectin domain-containing protein</fullName>
    </recommendedName>
</protein>
<sequence length="59" mass="6543">MDLSTIFHDTMYVGFSASTGLLASSHYIMCWSFKMNGPTSTFDISSLPRLPGPKKNKLL</sequence>
<keyword evidence="2" id="KW-0430">Lectin</keyword>
<keyword evidence="4" id="KW-1133">Transmembrane helix</keyword>
<proteinExistence type="inferred from homology"/>
<keyword evidence="7" id="KW-1185">Reference proteome</keyword>
<evidence type="ECO:0000313" key="6">
    <source>
        <dbReference type="EMBL" id="OIW16733.1"/>
    </source>
</evidence>
<dbReference type="SUPFAM" id="SSF49899">
    <property type="entry name" value="Concanavalin A-like lectins/glucanases"/>
    <property type="match status" value="1"/>
</dbReference>
<dbReference type="Gramene" id="OIW16733">
    <property type="protein sequence ID" value="OIW16733"/>
    <property type="gene ID" value="TanjilG_14503"/>
</dbReference>
<dbReference type="STRING" id="3871.A0A4P1RRM4"/>
<dbReference type="InterPro" id="IPR001220">
    <property type="entry name" value="Legume_lectin_dom"/>
</dbReference>
<dbReference type="Proteomes" id="UP000188354">
    <property type="component" value="Chromosome LG02"/>
</dbReference>
<dbReference type="EMBL" id="CM007362">
    <property type="protein sequence ID" value="OIW16733.1"/>
    <property type="molecule type" value="Genomic_DNA"/>
</dbReference>
<dbReference type="InterPro" id="IPR013320">
    <property type="entry name" value="ConA-like_dom_sf"/>
</dbReference>
<dbReference type="Gene3D" id="2.60.120.200">
    <property type="match status" value="1"/>
</dbReference>